<name>A0A0R1KKL8_9LACO</name>
<dbReference type="InterPro" id="IPR002505">
    <property type="entry name" value="PTA_PTB"/>
</dbReference>
<gene>
    <name evidence="4" type="ORF">FD03_GL002069</name>
</gene>
<organism evidence="4 5">
    <name type="scientific">Companilactobacillus nodensis DSM 19682 = JCM 14932 = NBRC 107160</name>
    <dbReference type="NCBI Taxonomy" id="1423775"/>
    <lineage>
        <taxon>Bacteria</taxon>
        <taxon>Bacillati</taxon>
        <taxon>Bacillota</taxon>
        <taxon>Bacilli</taxon>
        <taxon>Lactobacillales</taxon>
        <taxon>Lactobacillaceae</taxon>
        <taxon>Companilactobacillus</taxon>
    </lineage>
</organism>
<dbReference type="Proteomes" id="UP000051248">
    <property type="component" value="Unassembled WGS sequence"/>
</dbReference>
<dbReference type="RefSeq" id="WP_034542764.1">
    <property type="nucleotide sequence ID" value="NZ_AZDZ01000003.1"/>
</dbReference>
<dbReference type="InterPro" id="IPR050500">
    <property type="entry name" value="Phos_Acetyltrans/Butyryltrans"/>
</dbReference>
<sequence>MSNKIRISIAGANDFKIFELVDSFHDDNISFDLFGVDKPEYHFWSNVSYIEADSDEEAVRLAVNDVLNGANVIFKGLVQTHTILKEVLKKEYGLVQKKLLSHVSIIEISALNRPVLLTDAAMNIDPDIDQERLIIENAIDVAHSIGIKSPKVSLLSSAENFNPKMPSSVKAKDLTEYYQDKKIDAIVYGPLSLDISLSKEIAEEKKFTGPIQGDADVLVVPNIDVGNVLYKSLTMFANAKVGGIIVGTKVPIVLTSRGDSLENKILSLKFALKTI</sequence>
<evidence type="ECO:0000256" key="2">
    <source>
        <dbReference type="ARBA" id="ARBA00023315"/>
    </source>
</evidence>
<dbReference type="Pfam" id="PF01515">
    <property type="entry name" value="PTA_PTB"/>
    <property type="match status" value="1"/>
</dbReference>
<dbReference type="SUPFAM" id="SSF53659">
    <property type="entry name" value="Isocitrate/Isopropylmalate dehydrogenase-like"/>
    <property type="match status" value="1"/>
</dbReference>
<reference evidence="4 5" key="1">
    <citation type="journal article" date="2015" name="Genome Announc.">
        <title>Expanding the biotechnology potential of lactobacilli through comparative genomics of 213 strains and associated genera.</title>
        <authorList>
            <person name="Sun Z."/>
            <person name="Harris H.M."/>
            <person name="McCann A."/>
            <person name="Guo C."/>
            <person name="Argimon S."/>
            <person name="Zhang W."/>
            <person name="Yang X."/>
            <person name="Jeffery I.B."/>
            <person name="Cooney J.C."/>
            <person name="Kagawa T.F."/>
            <person name="Liu W."/>
            <person name="Song Y."/>
            <person name="Salvetti E."/>
            <person name="Wrobel A."/>
            <person name="Rasinkangas P."/>
            <person name="Parkhill J."/>
            <person name="Rea M.C."/>
            <person name="O'Sullivan O."/>
            <person name="Ritari J."/>
            <person name="Douillard F.P."/>
            <person name="Paul Ross R."/>
            <person name="Yang R."/>
            <person name="Briner A.E."/>
            <person name="Felis G.E."/>
            <person name="de Vos W.M."/>
            <person name="Barrangou R."/>
            <person name="Klaenhammer T.R."/>
            <person name="Caufield P.W."/>
            <person name="Cui Y."/>
            <person name="Zhang H."/>
            <person name="O'Toole P.W."/>
        </authorList>
    </citation>
    <scope>NUCLEOTIDE SEQUENCE [LARGE SCALE GENOMIC DNA]</scope>
    <source>
        <strain evidence="4 5">DSM 19682</strain>
    </source>
</reference>
<dbReference type="PATRIC" id="fig|1423775.4.peg.2106"/>
<proteinExistence type="predicted"/>
<keyword evidence="5" id="KW-1185">Reference proteome</keyword>
<evidence type="ECO:0000259" key="3">
    <source>
        <dbReference type="Pfam" id="PF01515"/>
    </source>
</evidence>
<keyword evidence="1" id="KW-0808">Transferase</keyword>
<evidence type="ECO:0000313" key="5">
    <source>
        <dbReference type="Proteomes" id="UP000051248"/>
    </source>
</evidence>
<comment type="caution">
    <text evidence="4">The sequence shown here is derived from an EMBL/GenBank/DDBJ whole genome shotgun (WGS) entry which is preliminary data.</text>
</comment>
<accession>A0A0R1KKL8</accession>
<dbReference type="Gene3D" id="3.40.718.10">
    <property type="entry name" value="Isopropylmalate Dehydrogenase"/>
    <property type="match status" value="1"/>
</dbReference>
<dbReference type="AlphaFoldDB" id="A0A0R1KKL8"/>
<dbReference type="PANTHER" id="PTHR43356">
    <property type="entry name" value="PHOSPHATE ACETYLTRANSFERASE"/>
    <property type="match status" value="1"/>
</dbReference>
<keyword evidence="2" id="KW-0012">Acyltransferase</keyword>
<evidence type="ECO:0000313" key="4">
    <source>
        <dbReference type="EMBL" id="KRK80642.1"/>
    </source>
</evidence>
<evidence type="ECO:0000256" key="1">
    <source>
        <dbReference type="ARBA" id="ARBA00022679"/>
    </source>
</evidence>
<dbReference type="GO" id="GO:0016746">
    <property type="term" value="F:acyltransferase activity"/>
    <property type="evidence" value="ECO:0007669"/>
    <property type="project" value="UniProtKB-KW"/>
</dbReference>
<dbReference type="eggNOG" id="COG0280">
    <property type="taxonomic scope" value="Bacteria"/>
</dbReference>
<dbReference type="PANTHER" id="PTHR43356:SF2">
    <property type="entry name" value="PHOSPHATE ACETYLTRANSFERASE"/>
    <property type="match status" value="1"/>
</dbReference>
<dbReference type="EMBL" id="AZDZ01000003">
    <property type="protein sequence ID" value="KRK80642.1"/>
    <property type="molecule type" value="Genomic_DNA"/>
</dbReference>
<dbReference type="STRING" id="1423775.FD03_GL002069"/>
<feature type="domain" description="Phosphate acetyl/butaryl transferase" evidence="3">
    <location>
        <begin position="67"/>
        <end position="265"/>
    </location>
</feature>
<protein>
    <submittedName>
        <fullName evidence="4">Phosphotransacetylase</fullName>
    </submittedName>
</protein>